<gene>
    <name evidence="3" type="ORF">GALMADRAFT_1169741</name>
</gene>
<protein>
    <recommendedName>
        <fullName evidence="2">Nephrocystin 3-like N-terminal domain-containing protein</fullName>
    </recommendedName>
</protein>
<sequence>MNWILALDPETRNALIMWLHGPAGSGKSAIAQTVAEWAFKNKLLLTSYFFSRFDSTRNHERSLIATIAYQATTCLPGVRDLILAAIDTDPLIFTRSLDAQIQSLIFEPLRDLIACGYFNEPNSMRLVIIDGLDECGDRDDQLVILDAISTALKQYNLPIIFLIASRPEHDITHAFGLEYLGEISTRLPLDDEYEPSSDIELFLRDKFMSITKTHPFKAQIPSNWPAEEILEKVVLKSSGQFIYAATVVKFVRSTRHRPMDRLDIVLGLQPAARDLPFAELDALYHHIFSSVDALELILQIIALHLLERESRAFGGSLTVQDIEEVLALSPGEIPILLCDLASVVMIDELFDGFRRVAYLKFLHASLEDFFFDQSRSKSLYIDKTLWQVQFVHMFFQHVASRPHIKISTSRLCFLIQGVSPSAELRQEIIKCDITKFLVQDNEVLDTIKEFLKYIKESRFDDARELHALHVRSFHQYVTKHLAVYHSDPRLLSLVATIADRISYGNIRTNIEIHECLFRFDDKLRIIDDCSLNLRNAISNIRSNGYSDFCGESFVSKSRLGVWALDGKKYASAALYFLQYTCEHSLQQIPARFSRRQQLLHRIRPWKWRRGTVWKRDAFNRIEKMESRRRDRNDWGGFIYPYNKQVYKNQDFNREWLSKVRKVVAGKAFSVGLEYLARMLDRAGESEELINFAHRCTFGPMSMVYPDGTKAAQKAIKAYLKRMDSLDVY</sequence>
<keyword evidence="1" id="KW-0677">Repeat</keyword>
<dbReference type="Proteomes" id="UP000027222">
    <property type="component" value="Unassembled WGS sequence"/>
</dbReference>
<organism evidence="3 4">
    <name type="scientific">Galerina marginata (strain CBS 339.88)</name>
    <dbReference type="NCBI Taxonomy" id="685588"/>
    <lineage>
        <taxon>Eukaryota</taxon>
        <taxon>Fungi</taxon>
        <taxon>Dikarya</taxon>
        <taxon>Basidiomycota</taxon>
        <taxon>Agaricomycotina</taxon>
        <taxon>Agaricomycetes</taxon>
        <taxon>Agaricomycetidae</taxon>
        <taxon>Agaricales</taxon>
        <taxon>Agaricineae</taxon>
        <taxon>Strophariaceae</taxon>
        <taxon>Galerina</taxon>
    </lineage>
</organism>
<evidence type="ECO:0000256" key="1">
    <source>
        <dbReference type="ARBA" id="ARBA00022737"/>
    </source>
</evidence>
<proteinExistence type="predicted"/>
<dbReference type="HOGENOM" id="CLU_000288_6_10_1"/>
<dbReference type="AlphaFoldDB" id="A0A067T9X4"/>
<feature type="domain" description="Nephrocystin 3-like N-terminal" evidence="2">
    <location>
        <begin position="13"/>
        <end position="166"/>
    </location>
</feature>
<evidence type="ECO:0000259" key="2">
    <source>
        <dbReference type="Pfam" id="PF24883"/>
    </source>
</evidence>
<dbReference type="Pfam" id="PF24883">
    <property type="entry name" value="NPHP3_N"/>
    <property type="match status" value="1"/>
</dbReference>
<dbReference type="PANTHER" id="PTHR10039">
    <property type="entry name" value="AMELOGENIN"/>
    <property type="match status" value="1"/>
</dbReference>
<dbReference type="InterPro" id="IPR056884">
    <property type="entry name" value="NPHP3-like_N"/>
</dbReference>
<dbReference type="InterPro" id="IPR027417">
    <property type="entry name" value="P-loop_NTPase"/>
</dbReference>
<keyword evidence="4" id="KW-1185">Reference proteome</keyword>
<dbReference type="SUPFAM" id="SSF52540">
    <property type="entry name" value="P-loop containing nucleoside triphosphate hydrolases"/>
    <property type="match status" value="1"/>
</dbReference>
<accession>A0A067T9X4</accession>
<dbReference type="Gene3D" id="3.40.50.300">
    <property type="entry name" value="P-loop containing nucleotide triphosphate hydrolases"/>
    <property type="match status" value="1"/>
</dbReference>
<reference evidence="4" key="1">
    <citation type="journal article" date="2014" name="Proc. Natl. Acad. Sci. U.S.A.">
        <title>Extensive sampling of basidiomycete genomes demonstrates inadequacy of the white-rot/brown-rot paradigm for wood decay fungi.</title>
        <authorList>
            <person name="Riley R."/>
            <person name="Salamov A.A."/>
            <person name="Brown D.W."/>
            <person name="Nagy L.G."/>
            <person name="Floudas D."/>
            <person name="Held B.W."/>
            <person name="Levasseur A."/>
            <person name="Lombard V."/>
            <person name="Morin E."/>
            <person name="Otillar R."/>
            <person name="Lindquist E.A."/>
            <person name="Sun H."/>
            <person name="LaButti K.M."/>
            <person name="Schmutz J."/>
            <person name="Jabbour D."/>
            <person name="Luo H."/>
            <person name="Baker S.E."/>
            <person name="Pisabarro A.G."/>
            <person name="Walton J.D."/>
            <person name="Blanchette R.A."/>
            <person name="Henrissat B."/>
            <person name="Martin F."/>
            <person name="Cullen D."/>
            <person name="Hibbett D.S."/>
            <person name="Grigoriev I.V."/>
        </authorList>
    </citation>
    <scope>NUCLEOTIDE SEQUENCE [LARGE SCALE GENOMIC DNA]</scope>
    <source>
        <strain evidence="4">CBS 339.88</strain>
    </source>
</reference>
<dbReference type="EMBL" id="KL142372">
    <property type="protein sequence ID" value="KDR79921.1"/>
    <property type="molecule type" value="Genomic_DNA"/>
</dbReference>
<evidence type="ECO:0000313" key="3">
    <source>
        <dbReference type="EMBL" id="KDR79921.1"/>
    </source>
</evidence>
<name>A0A067T9X4_GALM3</name>
<dbReference type="PANTHER" id="PTHR10039:SF17">
    <property type="entry name" value="FUNGAL STAND N-TERMINAL GOODBYE DOMAIN-CONTAINING PROTEIN-RELATED"/>
    <property type="match status" value="1"/>
</dbReference>
<evidence type="ECO:0000313" key="4">
    <source>
        <dbReference type="Proteomes" id="UP000027222"/>
    </source>
</evidence>
<dbReference type="OrthoDB" id="5967843at2759"/>
<dbReference type="STRING" id="685588.A0A067T9X4"/>